<evidence type="ECO:0000256" key="4">
    <source>
        <dbReference type="ARBA" id="ARBA00022763"/>
    </source>
</evidence>
<evidence type="ECO:0000256" key="6">
    <source>
        <dbReference type="ARBA" id="ARBA00023204"/>
    </source>
</evidence>
<evidence type="ECO:0000313" key="9">
    <source>
        <dbReference type="EMBL" id="MBU3850388.1"/>
    </source>
</evidence>
<comment type="caution">
    <text evidence="9">The sequence shown here is derived from an EMBL/GenBank/DDBJ whole genome shotgun (WGS) entry which is preliminary data.</text>
</comment>
<dbReference type="SUPFAM" id="SSF56091">
    <property type="entry name" value="DNA ligase/mRNA capping enzyme, catalytic domain"/>
    <property type="match status" value="1"/>
</dbReference>
<evidence type="ECO:0000256" key="5">
    <source>
        <dbReference type="ARBA" id="ARBA00023027"/>
    </source>
</evidence>
<dbReference type="GO" id="GO:0006281">
    <property type="term" value="P:DNA repair"/>
    <property type="evidence" value="ECO:0007669"/>
    <property type="project" value="UniProtKB-KW"/>
</dbReference>
<keyword evidence="5" id="KW-0520">NAD</keyword>
<dbReference type="EC" id="6.5.1.2" evidence="1"/>
<dbReference type="InterPro" id="IPR010994">
    <property type="entry name" value="RuvA_2-like"/>
</dbReference>
<dbReference type="GO" id="GO:0006260">
    <property type="term" value="P:DNA replication"/>
    <property type="evidence" value="ECO:0007669"/>
    <property type="project" value="UniProtKB-KW"/>
</dbReference>
<sequence>MDLFQSARISELEGEIKKHQNAYYNGEALISDEEFDALWDELKALDPDNPVLKKIGADDGNFAKVKHRMPMGSQEKAANPEEFTQWAEKHPYDEYLVEYKLDGASIELQYNKGVFYKAVTRGNGTIGDDITENVKKMQGLQPRLERNSVLDAYTGALRGEVIMTHDVHKTFFSDKANCRNAANGLMKRKDGEGSEHLQIICYDCLFDDFPLRDEEEKIKILSQWGFYTVPLKICHSIQEVIDYRAEVMEIRSSLPYDIDGLVIKERTVNLADASRARPERQIAFKFSLEEAVSVLREVEWSVSGSTYTPVGIFDPVELAGTKVKRASLVNPNTIRNLGVKIGSHVVVTKRGEIIPKIESVVPHEDISDVDLMEIKYPRQCEKCGSDLKDDGSRLYCPNKNCPKRILHRINKWIDLLDIRDFGTTLTQALFDNGVISS</sequence>
<dbReference type="AlphaFoldDB" id="A0A9E2L2H7"/>
<dbReference type="InterPro" id="IPR013839">
    <property type="entry name" value="DNAligase_adenylation"/>
</dbReference>
<evidence type="ECO:0000256" key="2">
    <source>
        <dbReference type="ARBA" id="ARBA00022598"/>
    </source>
</evidence>
<keyword evidence="2 9" id="KW-0436">Ligase</keyword>
<name>A0A9E2L2H7_9SPIR</name>
<dbReference type="Proteomes" id="UP000823914">
    <property type="component" value="Unassembled WGS sequence"/>
</dbReference>
<keyword evidence="6" id="KW-0234">DNA repair</keyword>
<dbReference type="SMART" id="SM00532">
    <property type="entry name" value="LIGANc"/>
    <property type="match status" value="1"/>
</dbReference>
<comment type="catalytic activity">
    <reaction evidence="7">
        <text>NAD(+) + (deoxyribonucleotide)n-3'-hydroxyl + 5'-phospho-(deoxyribonucleotide)m = (deoxyribonucleotide)n+m + AMP + beta-nicotinamide D-nucleotide.</text>
        <dbReference type="EC" id="6.5.1.2"/>
    </reaction>
</comment>
<dbReference type="SUPFAM" id="SSF47781">
    <property type="entry name" value="RuvA domain 2-like"/>
    <property type="match status" value="1"/>
</dbReference>
<feature type="non-terminal residue" evidence="9">
    <location>
        <position position="437"/>
    </location>
</feature>
<keyword evidence="4" id="KW-0227">DNA damage</keyword>
<protein>
    <recommendedName>
        <fullName evidence="1">DNA ligase (NAD(+))</fullName>
        <ecNumber evidence="1">6.5.1.2</ecNumber>
    </recommendedName>
</protein>
<dbReference type="Pfam" id="PF01653">
    <property type="entry name" value="DNA_ligase_aden"/>
    <property type="match status" value="1"/>
</dbReference>
<dbReference type="InterPro" id="IPR018239">
    <property type="entry name" value="DNA_ligase_AS"/>
</dbReference>
<evidence type="ECO:0000313" key="10">
    <source>
        <dbReference type="Proteomes" id="UP000823914"/>
    </source>
</evidence>
<dbReference type="Gene3D" id="2.40.50.140">
    <property type="entry name" value="Nucleic acid-binding proteins"/>
    <property type="match status" value="1"/>
</dbReference>
<evidence type="ECO:0000256" key="3">
    <source>
        <dbReference type="ARBA" id="ARBA00022705"/>
    </source>
</evidence>
<dbReference type="PROSITE" id="PS01055">
    <property type="entry name" value="DNA_LIGASE_N1"/>
    <property type="match status" value="1"/>
</dbReference>
<accession>A0A9E2L2H7</accession>
<feature type="domain" description="NAD-dependent DNA ligase N-terminal" evidence="8">
    <location>
        <begin position="4"/>
        <end position="417"/>
    </location>
</feature>
<dbReference type="Pfam" id="PF03120">
    <property type="entry name" value="OB_DNA_ligase"/>
    <property type="match status" value="1"/>
</dbReference>
<organism evidence="9 10">
    <name type="scientific">Candidatus Treponema excrementipullorum</name>
    <dbReference type="NCBI Taxonomy" id="2838768"/>
    <lineage>
        <taxon>Bacteria</taxon>
        <taxon>Pseudomonadati</taxon>
        <taxon>Spirochaetota</taxon>
        <taxon>Spirochaetia</taxon>
        <taxon>Spirochaetales</taxon>
        <taxon>Treponemataceae</taxon>
        <taxon>Treponema</taxon>
    </lineage>
</organism>
<reference evidence="9" key="2">
    <citation type="submission" date="2021-04" db="EMBL/GenBank/DDBJ databases">
        <authorList>
            <person name="Gilroy R."/>
        </authorList>
    </citation>
    <scope>NUCLEOTIDE SEQUENCE</scope>
    <source>
        <strain evidence="9">Gambia15-2214</strain>
    </source>
</reference>
<reference evidence="9" key="1">
    <citation type="journal article" date="2021" name="PeerJ">
        <title>Extensive microbial diversity within the chicken gut microbiome revealed by metagenomics and culture.</title>
        <authorList>
            <person name="Gilroy R."/>
            <person name="Ravi A."/>
            <person name="Getino M."/>
            <person name="Pursley I."/>
            <person name="Horton D.L."/>
            <person name="Alikhan N.F."/>
            <person name="Baker D."/>
            <person name="Gharbi K."/>
            <person name="Hall N."/>
            <person name="Watson M."/>
            <person name="Adriaenssens E.M."/>
            <person name="Foster-Nyarko E."/>
            <person name="Jarju S."/>
            <person name="Secka A."/>
            <person name="Antonio M."/>
            <person name="Oren A."/>
            <person name="Chaudhuri R.R."/>
            <person name="La Ragione R."/>
            <person name="Hildebrand F."/>
            <person name="Pallen M.J."/>
        </authorList>
    </citation>
    <scope>NUCLEOTIDE SEQUENCE</scope>
    <source>
        <strain evidence="9">Gambia15-2214</strain>
    </source>
</reference>
<dbReference type="SUPFAM" id="SSF50249">
    <property type="entry name" value="Nucleic acid-binding proteins"/>
    <property type="match status" value="1"/>
</dbReference>
<proteinExistence type="predicted"/>
<evidence type="ECO:0000256" key="7">
    <source>
        <dbReference type="ARBA" id="ARBA00034005"/>
    </source>
</evidence>
<dbReference type="Gene3D" id="3.30.470.30">
    <property type="entry name" value="DNA ligase/mRNA capping enzyme"/>
    <property type="match status" value="1"/>
</dbReference>
<dbReference type="InterPro" id="IPR012340">
    <property type="entry name" value="NA-bd_OB-fold"/>
</dbReference>
<dbReference type="InterPro" id="IPR004150">
    <property type="entry name" value="NAD_DNA_ligase_OB"/>
</dbReference>
<gene>
    <name evidence="9" type="ORF">IAA16_07475</name>
</gene>
<dbReference type="EMBL" id="JAHLFV010000176">
    <property type="protein sequence ID" value="MBU3850388.1"/>
    <property type="molecule type" value="Genomic_DNA"/>
</dbReference>
<dbReference type="Gene3D" id="1.10.287.610">
    <property type="entry name" value="Helix hairpin bin"/>
    <property type="match status" value="1"/>
</dbReference>
<dbReference type="InterPro" id="IPR013840">
    <property type="entry name" value="DNAligase_N"/>
</dbReference>
<evidence type="ECO:0000259" key="8">
    <source>
        <dbReference type="SMART" id="SM00532"/>
    </source>
</evidence>
<dbReference type="GO" id="GO:0003911">
    <property type="term" value="F:DNA ligase (NAD+) activity"/>
    <property type="evidence" value="ECO:0007669"/>
    <property type="project" value="UniProtKB-EC"/>
</dbReference>
<keyword evidence="3" id="KW-0235">DNA replication</keyword>
<evidence type="ECO:0000256" key="1">
    <source>
        <dbReference type="ARBA" id="ARBA00012722"/>
    </source>
</evidence>